<dbReference type="PANTHER" id="PTHR43369">
    <property type="entry name" value="PHOSPHORIBOSYLGLYCINAMIDE FORMYLTRANSFERASE"/>
    <property type="match status" value="1"/>
</dbReference>
<dbReference type="SUPFAM" id="SSF53328">
    <property type="entry name" value="Formyltransferase"/>
    <property type="match status" value="1"/>
</dbReference>
<evidence type="ECO:0000256" key="4">
    <source>
        <dbReference type="ARBA" id="ARBA00022755"/>
    </source>
</evidence>
<dbReference type="InterPro" id="IPR036477">
    <property type="entry name" value="Formyl_transf_N_sf"/>
</dbReference>
<evidence type="ECO:0000313" key="6">
    <source>
        <dbReference type="EMBL" id="EPS63552.1"/>
    </source>
</evidence>
<evidence type="ECO:0000256" key="1">
    <source>
        <dbReference type="ARBA" id="ARBA00005054"/>
    </source>
</evidence>
<protein>
    <recommendedName>
        <fullName evidence="2">phosphoribosylglycinamide formyltransferase 1</fullName>
        <ecNumber evidence="2">2.1.2.2</ecNumber>
    </recommendedName>
</protein>
<dbReference type="Proteomes" id="UP000015453">
    <property type="component" value="Unassembled WGS sequence"/>
</dbReference>
<dbReference type="OrthoDB" id="2018833at2759"/>
<organism evidence="6 7">
    <name type="scientific">Genlisea aurea</name>
    <dbReference type="NCBI Taxonomy" id="192259"/>
    <lineage>
        <taxon>Eukaryota</taxon>
        <taxon>Viridiplantae</taxon>
        <taxon>Streptophyta</taxon>
        <taxon>Embryophyta</taxon>
        <taxon>Tracheophyta</taxon>
        <taxon>Spermatophyta</taxon>
        <taxon>Magnoliopsida</taxon>
        <taxon>eudicotyledons</taxon>
        <taxon>Gunneridae</taxon>
        <taxon>Pentapetalae</taxon>
        <taxon>asterids</taxon>
        <taxon>lamiids</taxon>
        <taxon>Lamiales</taxon>
        <taxon>Lentibulariaceae</taxon>
        <taxon>Genlisea</taxon>
    </lineage>
</organism>
<comment type="pathway">
    <text evidence="1">Purine metabolism; IMP biosynthesis via de novo pathway; N(2)-formyl-N(1)-(5-phospho-D-ribosyl)glycinamide from N(1)-(5-phospho-D-ribosyl)glycinamide (10-formyl THF route): step 1/1.</text>
</comment>
<dbReference type="InterPro" id="IPR002376">
    <property type="entry name" value="Formyl_transf_N"/>
</dbReference>
<reference evidence="6 7" key="1">
    <citation type="journal article" date="2013" name="BMC Genomics">
        <title>The miniature genome of a carnivorous plant Genlisea aurea contains a low number of genes and short non-coding sequences.</title>
        <authorList>
            <person name="Leushkin E.V."/>
            <person name="Sutormin R.A."/>
            <person name="Nabieva E.R."/>
            <person name="Penin A.A."/>
            <person name="Kondrashov A.S."/>
            <person name="Logacheva M.D."/>
        </authorList>
    </citation>
    <scope>NUCLEOTIDE SEQUENCE [LARGE SCALE GENOMIC DNA]</scope>
</reference>
<accession>S8DUH2</accession>
<keyword evidence="3" id="KW-0808">Transferase</keyword>
<proteinExistence type="predicted"/>
<dbReference type="Pfam" id="PF00551">
    <property type="entry name" value="Formyl_trans_N"/>
    <property type="match status" value="1"/>
</dbReference>
<keyword evidence="4" id="KW-0658">Purine biosynthesis</keyword>
<keyword evidence="7" id="KW-1185">Reference proteome</keyword>
<dbReference type="AlphaFoldDB" id="S8DUH2"/>
<evidence type="ECO:0000256" key="3">
    <source>
        <dbReference type="ARBA" id="ARBA00022679"/>
    </source>
</evidence>
<dbReference type="GO" id="GO:0004644">
    <property type="term" value="F:phosphoribosylglycinamide formyltransferase activity"/>
    <property type="evidence" value="ECO:0007669"/>
    <property type="project" value="UniProtKB-EC"/>
</dbReference>
<feature type="domain" description="Formyl transferase N-terminal" evidence="5">
    <location>
        <begin position="80"/>
        <end position="255"/>
    </location>
</feature>
<dbReference type="EC" id="2.1.2.2" evidence="2"/>
<dbReference type="Gene3D" id="3.40.50.170">
    <property type="entry name" value="Formyl transferase, N-terminal domain"/>
    <property type="match status" value="1"/>
</dbReference>
<dbReference type="EMBL" id="AUSU01005410">
    <property type="protein sequence ID" value="EPS63552.1"/>
    <property type="molecule type" value="Genomic_DNA"/>
</dbReference>
<comment type="caution">
    <text evidence="6">The sequence shown here is derived from an EMBL/GenBank/DDBJ whole genome shotgun (WGS) entry which is preliminary data.</text>
</comment>
<dbReference type="GO" id="GO:0006189">
    <property type="term" value="P:'de novo' IMP biosynthetic process"/>
    <property type="evidence" value="ECO:0007669"/>
    <property type="project" value="InterPro"/>
</dbReference>
<dbReference type="PANTHER" id="PTHR43369:SF2">
    <property type="entry name" value="PHOSPHORIBOSYLGLYCINAMIDE FORMYLTRANSFERASE"/>
    <property type="match status" value="1"/>
</dbReference>
<evidence type="ECO:0000256" key="2">
    <source>
        <dbReference type="ARBA" id="ARBA00012254"/>
    </source>
</evidence>
<dbReference type="CDD" id="cd08645">
    <property type="entry name" value="FMT_core_GART"/>
    <property type="match status" value="1"/>
</dbReference>
<sequence>MEAQHLFLRGSFRGCNSSIQCRKTLFAPISLPFSSRRASRKWIYTRSSQHRGSVKKDEYEEEVLDAEKDKAKKKAQIARKNLAVFVSGGGSNFRSIYEATQDGTVHGDVKVLVTNKLDCGGAEFARSEHIPVIIFPGKSDPNEAYRIDDLIVSLRSYEVDFILLAGYLKLIPNELIKTYPKSIFNIHPSLLPAFGGKGFYGMKVHRAVIASGARYSGATVHCVDEEYDRGRIVAQRVVPVLATDTAEELAGRVLQEVSLVVYYGSK</sequence>
<evidence type="ECO:0000259" key="5">
    <source>
        <dbReference type="Pfam" id="PF00551"/>
    </source>
</evidence>
<dbReference type="GO" id="GO:0009507">
    <property type="term" value="C:chloroplast"/>
    <property type="evidence" value="ECO:0007669"/>
    <property type="project" value="TreeGrafter"/>
</dbReference>
<dbReference type="InterPro" id="IPR004607">
    <property type="entry name" value="GART"/>
</dbReference>
<name>S8DUH2_9LAMI</name>
<gene>
    <name evidence="6" type="ORF">M569_11231</name>
</gene>
<evidence type="ECO:0000313" key="7">
    <source>
        <dbReference type="Proteomes" id="UP000015453"/>
    </source>
</evidence>